<dbReference type="PANTHER" id="PTHR43104:SF4">
    <property type="entry name" value="L-2-HYDROXYGLUTARATE DEHYDROGENASE, MITOCHONDRIAL"/>
    <property type="match status" value="1"/>
</dbReference>
<evidence type="ECO:0000256" key="8">
    <source>
        <dbReference type="ARBA" id="ARBA00041137"/>
    </source>
</evidence>
<name>A0A0N0DXQ2_LEPPY</name>
<evidence type="ECO:0000256" key="5">
    <source>
        <dbReference type="ARBA" id="ARBA00036066"/>
    </source>
</evidence>
<accession>A0A0N0DXQ2</accession>
<dbReference type="EMBL" id="LGTL01000004">
    <property type="protein sequence ID" value="KPA83245.1"/>
    <property type="molecule type" value="Genomic_DNA"/>
</dbReference>
<dbReference type="InterPro" id="IPR036188">
    <property type="entry name" value="FAD/NAD-bd_sf"/>
</dbReference>
<evidence type="ECO:0000256" key="9">
    <source>
        <dbReference type="SAM" id="MobiDB-lite"/>
    </source>
</evidence>
<dbReference type="EC" id="1.1.99.2" evidence="7"/>
<evidence type="ECO:0000313" key="12">
    <source>
        <dbReference type="Proteomes" id="UP000037923"/>
    </source>
</evidence>
<evidence type="ECO:0000256" key="1">
    <source>
        <dbReference type="ARBA" id="ARBA00001974"/>
    </source>
</evidence>
<evidence type="ECO:0000256" key="2">
    <source>
        <dbReference type="ARBA" id="ARBA00022630"/>
    </source>
</evidence>
<dbReference type="RefSeq" id="XP_015661684.1">
    <property type="nucleotide sequence ID" value="XM_015800082.1"/>
</dbReference>
<sequence>MRHLDYCVVGGGVVGLAVGAALAPFGSVAVLERNGGLIQETSSRNSGVVHSGLYYPADTLKTMLCTAGNQNIWRLQQNFPDAIHAKRNGKWIGSCNNSEDSQLEGLIERMKERHIPYTMVPQNQAHREEPLVRMHTIVNSSSTGIIDVHTLADFFHSIVVKSSDGYVLCDSDVIKVELPEKKRRCDAKSGDSSIKLTVASPSHGDPNKSDSNGSNSDDTYTIDVDKAVICAAGLQANTLWSRVSCGGASVAQPPSHRLYACKGRYAGYRGKAPVSRLVYPCPLPNLVGLGVHSVVDVAGQVRFGPDAAYVDSFDDVSVARSASEEAAFLDSQYKAVRRYIPRIERKKFFADFAGIRPKLARQDEGFRDFLIEYIDQVVEATEPASQNATLTPVMKSVKGGDSHHDGEAVVVWLNGIESPGLTASSAIGDYVTSWLVGPKRFNEHLSPWRNEKVAA</sequence>
<dbReference type="VEuPathDB" id="TriTrypDB:LpyrH10_04_4740"/>
<organism evidence="11 12">
    <name type="scientific">Leptomonas pyrrhocoris</name>
    <name type="common">Firebug parasite</name>
    <dbReference type="NCBI Taxonomy" id="157538"/>
    <lineage>
        <taxon>Eukaryota</taxon>
        <taxon>Discoba</taxon>
        <taxon>Euglenozoa</taxon>
        <taxon>Kinetoplastea</taxon>
        <taxon>Metakinetoplastina</taxon>
        <taxon>Trypanosomatida</taxon>
        <taxon>Trypanosomatidae</taxon>
        <taxon>Leishmaniinae</taxon>
        <taxon>Leptomonas</taxon>
    </lineage>
</organism>
<keyword evidence="12" id="KW-1185">Reference proteome</keyword>
<comment type="catalytic activity">
    <reaction evidence="5">
        <text>(S)-2-hydroxyglutarate + A = 2-oxoglutarate + AH2</text>
        <dbReference type="Rhea" id="RHEA:21252"/>
        <dbReference type="ChEBI" id="CHEBI:13193"/>
        <dbReference type="ChEBI" id="CHEBI:16782"/>
        <dbReference type="ChEBI" id="CHEBI:16810"/>
        <dbReference type="ChEBI" id="CHEBI:17499"/>
        <dbReference type="EC" id="1.1.99.2"/>
    </reaction>
</comment>
<gene>
    <name evidence="11" type="ORF">ABB37_02924</name>
</gene>
<keyword evidence="4" id="KW-0560">Oxidoreductase</keyword>
<proteinExistence type="inferred from homology"/>
<evidence type="ECO:0000256" key="3">
    <source>
        <dbReference type="ARBA" id="ARBA00022827"/>
    </source>
</evidence>
<dbReference type="SUPFAM" id="SSF51905">
    <property type="entry name" value="FAD/NAD(P)-binding domain"/>
    <property type="match status" value="1"/>
</dbReference>
<dbReference type="OMA" id="GVHFTRM"/>
<evidence type="ECO:0000313" key="11">
    <source>
        <dbReference type="EMBL" id="KPA83245.1"/>
    </source>
</evidence>
<dbReference type="Pfam" id="PF01266">
    <property type="entry name" value="DAO"/>
    <property type="match status" value="1"/>
</dbReference>
<reference evidence="11 12" key="1">
    <citation type="submission" date="2015-07" db="EMBL/GenBank/DDBJ databases">
        <title>High-quality genome of monoxenous trypanosomatid Leptomonas pyrrhocoris.</title>
        <authorList>
            <person name="Flegontov P."/>
            <person name="Butenko A."/>
            <person name="Firsov S."/>
            <person name="Vlcek C."/>
            <person name="Logacheva M.D."/>
            <person name="Field M."/>
            <person name="Filatov D."/>
            <person name="Flegontova O."/>
            <person name="Gerasimov E."/>
            <person name="Jackson A.P."/>
            <person name="Kelly S."/>
            <person name="Opperdoes F."/>
            <person name="O'Reilly A."/>
            <person name="Votypka J."/>
            <person name="Yurchenko V."/>
            <person name="Lukes J."/>
        </authorList>
    </citation>
    <scope>NUCLEOTIDE SEQUENCE [LARGE SCALE GENOMIC DNA]</scope>
    <source>
        <strain evidence="11">H10</strain>
    </source>
</reference>
<evidence type="ECO:0000259" key="10">
    <source>
        <dbReference type="Pfam" id="PF01266"/>
    </source>
</evidence>
<dbReference type="InterPro" id="IPR006076">
    <property type="entry name" value="FAD-dep_OxRdtase"/>
</dbReference>
<dbReference type="GO" id="GO:0047545">
    <property type="term" value="F:(S)-2-hydroxyglutarate dehydrogenase activity"/>
    <property type="evidence" value="ECO:0007669"/>
    <property type="project" value="UniProtKB-EC"/>
</dbReference>
<feature type="region of interest" description="Disordered" evidence="9">
    <location>
        <begin position="194"/>
        <end position="217"/>
    </location>
</feature>
<dbReference type="Gene3D" id="3.50.50.60">
    <property type="entry name" value="FAD/NAD(P)-binding domain"/>
    <property type="match status" value="1"/>
</dbReference>
<evidence type="ECO:0000256" key="4">
    <source>
        <dbReference type="ARBA" id="ARBA00023002"/>
    </source>
</evidence>
<dbReference type="AlphaFoldDB" id="A0A0N0DXQ2"/>
<evidence type="ECO:0000256" key="6">
    <source>
        <dbReference type="ARBA" id="ARBA00037941"/>
    </source>
</evidence>
<dbReference type="GeneID" id="26903215"/>
<protein>
    <recommendedName>
        <fullName evidence="8">L-2-hydroxyglutarate dehydrogenase, mitochondrial</fullName>
        <ecNumber evidence="7">1.1.99.2</ecNumber>
    </recommendedName>
</protein>
<dbReference type="PANTHER" id="PTHR43104">
    <property type="entry name" value="L-2-HYDROXYGLUTARATE DEHYDROGENASE, MITOCHONDRIAL"/>
    <property type="match status" value="1"/>
</dbReference>
<feature type="domain" description="FAD dependent oxidoreductase" evidence="10">
    <location>
        <begin position="5"/>
        <end position="434"/>
    </location>
</feature>
<comment type="similarity">
    <text evidence="6">Belongs to the L2HGDH family.</text>
</comment>
<dbReference type="OrthoDB" id="498204at2759"/>
<keyword evidence="3" id="KW-0274">FAD</keyword>
<keyword evidence="2" id="KW-0285">Flavoprotein</keyword>
<dbReference type="Proteomes" id="UP000037923">
    <property type="component" value="Unassembled WGS sequence"/>
</dbReference>
<evidence type="ECO:0000256" key="7">
    <source>
        <dbReference type="ARBA" id="ARBA00038878"/>
    </source>
</evidence>
<dbReference type="Gene3D" id="3.30.9.10">
    <property type="entry name" value="D-Amino Acid Oxidase, subunit A, domain 2"/>
    <property type="match status" value="1"/>
</dbReference>
<comment type="caution">
    <text evidence="11">The sequence shown here is derived from an EMBL/GenBank/DDBJ whole genome shotgun (WGS) entry which is preliminary data.</text>
</comment>
<comment type="cofactor">
    <cofactor evidence="1">
        <name>FAD</name>
        <dbReference type="ChEBI" id="CHEBI:57692"/>
    </cofactor>
</comment>